<keyword evidence="1" id="KW-0175">Coiled coil</keyword>
<protein>
    <recommendedName>
        <fullName evidence="4">Fungal N-terminal domain-containing protein</fullName>
    </recommendedName>
</protein>
<feature type="coiled-coil region" evidence="1">
    <location>
        <begin position="152"/>
        <end position="197"/>
    </location>
</feature>
<evidence type="ECO:0000313" key="2">
    <source>
        <dbReference type="EMBL" id="RYN51853.1"/>
    </source>
</evidence>
<dbReference type="Proteomes" id="UP000292402">
    <property type="component" value="Unassembled WGS sequence"/>
</dbReference>
<dbReference type="AlphaFoldDB" id="A0A4Q4MKQ5"/>
<organism evidence="2 3">
    <name type="scientific">Alternaria tenuissima</name>
    <dbReference type="NCBI Taxonomy" id="119927"/>
    <lineage>
        <taxon>Eukaryota</taxon>
        <taxon>Fungi</taxon>
        <taxon>Dikarya</taxon>
        <taxon>Ascomycota</taxon>
        <taxon>Pezizomycotina</taxon>
        <taxon>Dothideomycetes</taxon>
        <taxon>Pleosporomycetidae</taxon>
        <taxon>Pleosporales</taxon>
        <taxon>Pleosporineae</taxon>
        <taxon>Pleosporaceae</taxon>
        <taxon>Alternaria</taxon>
        <taxon>Alternaria sect. Alternaria</taxon>
        <taxon>Alternaria alternata complex</taxon>
    </lineage>
</organism>
<evidence type="ECO:0000313" key="3">
    <source>
        <dbReference type="Proteomes" id="UP000292402"/>
    </source>
</evidence>
<reference evidence="3" key="1">
    <citation type="journal article" date="2019" name="bioRxiv">
        <title>Genomics, evolutionary history and diagnostics of the Alternaria alternata species group including apple and Asian pear pathotypes.</title>
        <authorList>
            <person name="Armitage A.D."/>
            <person name="Cockerton H.M."/>
            <person name="Sreenivasaprasad S."/>
            <person name="Woodhall J.W."/>
            <person name="Lane C.R."/>
            <person name="Harrison R.J."/>
            <person name="Clarkson J.P."/>
        </authorList>
    </citation>
    <scope>NUCLEOTIDE SEQUENCE [LARGE SCALE GENOMIC DNA]</scope>
    <source>
        <strain evidence="3">FERA 1082</strain>
    </source>
</reference>
<sequence>MDPMSITGTVLAIVHITGICLKSGNQHLGPSRHTSATLLSLIQELYCFYGAIQSLKTHLTINEHDTIRLNSLDCLAGPLSDCKFALCLVEKQLEDDTFFKRKLIGKHCDKKLDDAINVLKKGRGLFETVLLADQRTITTAIERYTINIAEDIRDIKNKLEGGEELMRGLTRQLTLRLKTANEREEETRSTLREIDNKLLRERESRRGGTRKRRWSRWIAIAGQSAFQIAIQLAFTSLLARNGRV</sequence>
<evidence type="ECO:0000256" key="1">
    <source>
        <dbReference type="SAM" id="Coils"/>
    </source>
</evidence>
<accession>A0A4Q4MKQ5</accession>
<gene>
    <name evidence="2" type="ORF">AA0114_g5375</name>
</gene>
<evidence type="ECO:0008006" key="4">
    <source>
        <dbReference type="Google" id="ProtNLM"/>
    </source>
</evidence>
<proteinExistence type="predicted"/>
<dbReference type="EMBL" id="PDXA01000015">
    <property type="protein sequence ID" value="RYN51853.1"/>
    <property type="molecule type" value="Genomic_DNA"/>
</dbReference>
<comment type="caution">
    <text evidence="2">The sequence shown here is derived from an EMBL/GenBank/DDBJ whole genome shotgun (WGS) entry which is preliminary data.</text>
</comment>
<name>A0A4Q4MKQ5_9PLEO</name>